<dbReference type="EMBL" id="JAUUTY010000004">
    <property type="protein sequence ID" value="KAK1647019.1"/>
    <property type="molecule type" value="Genomic_DNA"/>
</dbReference>
<protein>
    <submittedName>
        <fullName evidence="3">Uncharacterized protein</fullName>
    </submittedName>
</protein>
<feature type="compositionally biased region" description="Low complexity" evidence="2">
    <location>
        <begin position="205"/>
        <end position="214"/>
    </location>
</feature>
<comment type="caution">
    <text evidence="3">The sequence shown here is derived from an EMBL/GenBank/DDBJ whole genome shotgun (WGS) entry which is preliminary data.</text>
</comment>
<dbReference type="Proteomes" id="UP001231189">
    <property type="component" value="Unassembled WGS sequence"/>
</dbReference>
<feature type="compositionally biased region" description="Polar residues" evidence="2">
    <location>
        <begin position="192"/>
        <end position="204"/>
    </location>
</feature>
<evidence type="ECO:0000313" key="3">
    <source>
        <dbReference type="EMBL" id="KAK1647019.1"/>
    </source>
</evidence>
<name>A0AAD8S850_LOLMU</name>
<keyword evidence="1" id="KW-0175">Coiled coil</keyword>
<feature type="region of interest" description="Disordered" evidence="2">
    <location>
        <begin position="148"/>
        <end position="250"/>
    </location>
</feature>
<reference evidence="3" key="1">
    <citation type="submission" date="2023-07" db="EMBL/GenBank/DDBJ databases">
        <title>A chromosome-level genome assembly of Lolium multiflorum.</title>
        <authorList>
            <person name="Chen Y."/>
            <person name="Copetti D."/>
            <person name="Kolliker R."/>
            <person name="Studer B."/>
        </authorList>
    </citation>
    <scope>NUCLEOTIDE SEQUENCE</scope>
    <source>
        <strain evidence="3">02402/16</strain>
        <tissue evidence="3">Leaf</tissue>
    </source>
</reference>
<evidence type="ECO:0000256" key="2">
    <source>
        <dbReference type="SAM" id="MobiDB-lite"/>
    </source>
</evidence>
<accession>A0AAD8S850</accession>
<evidence type="ECO:0000256" key="1">
    <source>
        <dbReference type="SAM" id="Coils"/>
    </source>
</evidence>
<evidence type="ECO:0000313" key="4">
    <source>
        <dbReference type="Proteomes" id="UP001231189"/>
    </source>
</evidence>
<feature type="compositionally biased region" description="Low complexity" evidence="2">
    <location>
        <begin position="155"/>
        <end position="179"/>
    </location>
</feature>
<organism evidence="3 4">
    <name type="scientific">Lolium multiflorum</name>
    <name type="common">Italian ryegrass</name>
    <name type="synonym">Lolium perenne subsp. multiflorum</name>
    <dbReference type="NCBI Taxonomy" id="4521"/>
    <lineage>
        <taxon>Eukaryota</taxon>
        <taxon>Viridiplantae</taxon>
        <taxon>Streptophyta</taxon>
        <taxon>Embryophyta</taxon>
        <taxon>Tracheophyta</taxon>
        <taxon>Spermatophyta</taxon>
        <taxon>Magnoliopsida</taxon>
        <taxon>Liliopsida</taxon>
        <taxon>Poales</taxon>
        <taxon>Poaceae</taxon>
        <taxon>BOP clade</taxon>
        <taxon>Pooideae</taxon>
        <taxon>Poodae</taxon>
        <taxon>Poeae</taxon>
        <taxon>Poeae Chloroplast Group 2 (Poeae type)</taxon>
        <taxon>Loliodinae</taxon>
        <taxon>Loliinae</taxon>
        <taxon>Lolium</taxon>
    </lineage>
</organism>
<feature type="compositionally biased region" description="Basic residues" evidence="2">
    <location>
        <begin position="180"/>
        <end position="191"/>
    </location>
</feature>
<keyword evidence="4" id="KW-1185">Reference proteome</keyword>
<proteinExistence type="predicted"/>
<feature type="coiled-coil region" evidence="1">
    <location>
        <begin position="401"/>
        <end position="472"/>
    </location>
</feature>
<sequence>MSTSNRIIKPGYESYQPVVAARQFGLGQVSPHFFLHHLTESRADLPDILTGQRCYSFFDALAIPVPHNLSFTSSTDDFETWWSMWKTHAFRRALGPLLKQLDAEYDIPAEQQKDGPEPVHDDGSPFRFLPPAPVVLFCKNSPPLKKVVMQSQPISPKSASKSRVSSGPAAPRASANARTAVRKVAARKTLKRQNPTPAQENLQASTEENSSEETQSSRRDSSSGNSGKTTTQSQPDLPPSASKKSGEVEEVLMPSTTLDLAPSISVADKAATLVKPTAETQEPITSSSAAPMVLGEGYDLSSLLTFDPESIEPAASKASEESGPSATHGQLQHLKALLASSIETLVEDPEEVKSILEDIQPHLPVTLQVKLWPVVTLSAYRSRVKLARHRIGLRHAQLPLKADIADKCQRLNEKKAALDAKTDTSVSTAELETLRKELEDLEERVRVTKQLIQDKEALIAHSHEEAEGLKAELKTDLAACPEQAAGDRPGRR</sequence>
<dbReference type="AlphaFoldDB" id="A0AAD8S850"/>
<gene>
    <name evidence="3" type="ORF">QYE76_064824</name>
</gene>